<reference evidence="1 2" key="1">
    <citation type="submission" date="2013-09" db="EMBL/GenBank/DDBJ databases">
        <authorList>
            <person name="Durkin A.S."/>
            <person name="Haft D.R."/>
            <person name="McCorrison J."/>
            <person name="Torralba M."/>
            <person name="Gillis M."/>
            <person name="Haft D.H."/>
            <person name="Methe B."/>
            <person name="Sutton G."/>
            <person name="Nelson K.E."/>
        </authorList>
    </citation>
    <scope>NUCLEOTIDE SEQUENCE [LARGE SCALE GENOMIC DNA]</scope>
    <source>
        <strain evidence="1 2">BV3C16-1</strain>
    </source>
</reference>
<name>U7UCR1_9FIRM</name>
<keyword evidence="2" id="KW-1185">Reference proteome</keyword>
<evidence type="ECO:0000313" key="1">
    <source>
        <dbReference type="EMBL" id="ERT57207.1"/>
    </source>
</evidence>
<organism evidence="1 2">
    <name type="scientific">Megasphaera vaginalis</name>
    <name type="common">ex Srinivasan et al. 2021</name>
    <dbReference type="NCBI Taxonomy" id="1111454"/>
    <lineage>
        <taxon>Bacteria</taxon>
        <taxon>Bacillati</taxon>
        <taxon>Bacillota</taxon>
        <taxon>Negativicutes</taxon>
        <taxon>Veillonellales</taxon>
        <taxon>Veillonellaceae</taxon>
        <taxon>Megasphaera</taxon>
    </lineage>
</organism>
<dbReference type="PATRIC" id="fig|1111454.3.peg.2047"/>
<sequence>MMLATAFLCLSLLNFLLFLPRCIIKYLLHTKGTGILFTSYFLKNFIV</sequence>
<dbReference type="Proteomes" id="UP000017090">
    <property type="component" value="Unassembled WGS sequence"/>
</dbReference>
<proteinExistence type="predicted"/>
<dbReference type="STRING" id="1111454.HMPREF1250_1756"/>
<evidence type="ECO:0000313" key="2">
    <source>
        <dbReference type="Proteomes" id="UP000017090"/>
    </source>
</evidence>
<gene>
    <name evidence="1" type="ORF">HMPREF1250_1756</name>
</gene>
<dbReference type="EMBL" id="AWXA01000053">
    <property type="protein sequence ID" value="ERT57207.1"/>
    <property type="molecule type" value="Genomic_DNA"/>
</dbReference>
<accession>U7UCR1</accession>
<protein>
    <submittedName>
        <fullName evidence="1">Uncharacterized protein</fullName>
    </submittedName>
</protein>
<comment type="caution">
    <text evidence="1">The sequence shown here is derived from an EMBL/GenBank/DDBJ whole genome shotgun (WGS) entry which is preliminary data.</text>
</comment>
<dbReference type="AlphaFoldDB" id="U7UCR1"/>